<dbReference type="PANTHER" id="PTHR14911:SF13">
    <property type="entry name" value="TRNA (GUANINE(6)-N2)-METHYLTRANSFERASE THUMP3"/>
    <property type="match status" value="1"/>
</dbReference>
<dbReference type="STRING" id="6412.T1FX47"/>
<keyword evidence="6" id="KW-0694">RNA-binding</keyword>
<keyword evidence="10" id="KW-1185">Reference proteome</keyword>
<organism evidence="9 10">
    <name type="scientific">Helobdella robusta</name>
    <name type="common">Californian leech</name>
    <dbReference type="NCBI Taxonomy" id="6412"/>
    <lineage>
        <taxon>Eukaryota</taxon>
        <taxon>Metazoa</taxon>
        <taxon>Spiralia</taxon>
        <taxon>Lophotrochozoa</taxon>
        <taxon>Annelida</taxon>
        <taxon>Clitellata</taxon>
        <taxon>Hirudinea</taxon>
        <taxon>Rhynchobdellida</taxon>
        <taxon>Glossiphoniidae</taxon>
        <taxon>Helobdella</taxon>
    </lineage>
</organism>
<dbReference type="CDD" id="cd11715">
    <property type="entry name" value="THUMP_AdoMetMT"/>
    <property type="match status" value="1"/>
</dbReference>
<dbReference type="Pfam" id="PF02926">
    <property type="entry name" value="THUMP"/>
    <property type="match status" value="1"/>
</dbReference>
<dbReference type="GO" id="GO:0016423">
    <property type="term" value="F:tRNA (guanine) methyltransferase activity"/>
    <property type="evidence" value="ECO:0000318"/>
    <property type="project" value="GO_Central"/>
</dbReference>
<reference evidence="8 10" key="2">
    <citation type="journal article" date="2013" name="Nature">
        <title>Insights into bilaterian evolution from three spiralian genomes.</title>
        <authorList>
            <person name="Simakov O."/>
            <person name="Marletaz F."/>
            <person name="Cho S.J."/>
            <person name="Edsinger-Gonzales E."/>
            <person name="Havlak P."/>
            <person name="Hellsten U."/>
            <person name="Kuo D.H."/>
            <person name="Larsson T."/>
            <person name="Lv J."/>
            <person name="Arendt D."/>
            <person name="Savage R."/>
            <person name="Osoegawa K."/>
            <person name="de Jong P."/>
            <person name="Grimwood J."/>
            <person name="Chapman J.A."/>
            <person name="Shapiro H."/>
            <person name="Aerts A."/>
            <person name="Otillar R.P."/>
            <person name="Terry A.Y."/>
            <person name="Boore J.L."/>
            <person name="Grigoriev I.V."/>
            <person name="Lindberg D.R."/>
            <person name="Seaver E.C."/>
            <person name="Weisblat D.A."/>
            <person name="Putnam N.H."/>
            <person name="Rokhsar D.S."/>
        </authorList>
    </citation>
    <scope>NUCLEOTIDE SEQUENCE</scope>
</reference>
<dbReference type="PROSITE" id="PS01261">
    <property type="entry name" value="UPF0020"/>
    <property type="match status" value="1"/>
</dbReference>
<evidence type="ECO:0000313" key="8">
    <source>
        <dbReference type="EMBL" id="ESO12385.1"/>
    </source>
</evidence>
<dbReference type="PROSITE" id="PS51165">
    <property type="entry name" value="THUMP"/>
    <property type="match status" value="1"/>
</dbReference>
<name>T1FX47_HELRO</name>
<feature type="domain" description="THUMP" evidence="7">
    <location>
        <begin position="1"/>
        <end position="72"/>
    </location>
</feature>
<dbReference type="InterPro" id="IPR053943">
    <property type="entry name" value="RlmKL-like_Mtase_CS"/>
</dbReference>
<dbReference type="EMBL" id="AMQM01000156">
    <property type="status" value="NOT_ANNOTATED_CDS"/>
    <property type="molecule type" value="Genomic_DNA"/>
</dbReference>
<dbReference type="EnsemblMetazoa" id="HelroT62761">
    <property type="protein sequence ID" value="HelroP62761"/>
    <property type="gene ID" value="HelroG62761"/>
</dbReference>
<accession>T1FX47</accession>
<dbReference type="eggNOG" id="ENOG502QSE5">
    <property type="taxonomic scope" value="Eukaryota"/>
</dbReference>
<dbReference type="InterPro" id="IPR004114">
    <property type="entry name" value="THUMP_dom"/>
</dbReference>
<evidence type="ECO:0000256" key="4">
    <source>
        <dbReference type="ARBA" id="ARBA00022679"/>
    </source>
</evidence>
<dbReference type="FunFam" id="3.40.50.150:FF:000073">
    <property type="entry name" value="THUMP domain containing 3"/>
    <property type="match status" value="1"/>
</dbReference>
<dbReference type="InParanoid" id="T1FX47"/>
<dbReference type="RefSeq" id="XP_009009105.1">
    <property type="nucleotide sequence ID" value="XM_009010857.1"/>
</dbReference>
<dbReference type="GO" id="GO:0005737">
    <property type="term" value="C:cytoplasm"/>
    <property type="evidence" value="ECO:0007669"/>
    <property type="project" value="UniProtKB-SubCell"/>
</dbReference>
<keyword evidence="2" id="KW-0963">Cytoplasm</keyword>
<dbReference type="OrthoDB" id="47730at2759"/>
<keyword evidence="3" id="KW-0489">Methyltransferase</keyword>
<evidence type="ECO:0000313" key="9">
    <source>
        <dbReference type="EnsemblMetazoa" id="HelroP62761"/>
    </source>
</evidence>
<dbReference type="PANTHER" id="PTHR14911">
    <property type="entry name" value="THUMP DOMAIN-CONTAINING"/>
    <property type="match status" value="1"/>
</dbReference>
<dbReference type="Gene3D" id="3.40.50.150">
    <property type="entry name" value="Vaccinia Virus protein VP39"/>
    <property type="match status" value="1"/>
</dbReference>
<dbReference type="Pfam" id="PF01170">
    <property type="entry name" value="UPF0020"/>
    <property type="match status" value="1"/>
</dbReference>
<dbReference type="InterPro" id="IPR000241">
    <property type="entry name" value="RlmKL-like_Mtase"/>
</dbReference>
<sequence length="275" mass="31011">MWRTIHDKNIDIPKYRVSCKRSGTHSFESPQVASSFGGEINDHCGWIVDLNNFDIEVMFLINDQDVRICITLTKESLHRRNIVNFGRTTLKPTIAYGMLWHCKIQPGDVVCDPLCGSGSILIEALASMNSSVVIGGEIDYRLILKTLDNYKSFLEDAEIAREKKWAHFDIFNWDACHIPLKNSSVDVIVSDLPFGKRVGSHTSNMKLYPGVFNELSRIAQVSSGRACLLTKDKRSLIKSMNMFKAYWKRGPTMSINIGGLSACVYVLYRTATTFS</sequence>
<dbReference type="GeneID" id="20213395"/>
<evidence type="ECO:0000256" key="3">
    <source>
        <dbReference type="ARBA" id="ARBA00022603"/>
    </source>
</evidence>
<proteinExistence type="predicted"/>
<dbReference type="InterPro" id="IPR029063">
    <property type="entry name" value="SAM-dependent_MTases_sf"/>
</dbReference>
<dbReference type="SUPFAM" id="SSF53335">
    <property type="entry name" value="S-adenosyl-L-methionine-dependent methyltransferases"/>
    <property type="match status" value="1"/>
</dbReference>
<reference evidence="10" key="1">
    <citation type="submission" date="2012-12" db="EMBL/GenBank/DDBJ databases">
        <authorList>
            <person name="Hellsten U."/>
            <person name="Grimwood J."/>
            <person name="Chapman J.A."/>
            <person name="Shapiro H."/>
            <person name="Aerts A."/>
            <person name="Otillar R.P."/>
            <person name="Terry A.Y."/>
            <person name="Boore J.L."/>
            <person name="Simakov O."/>
            <person name="Marletaz F."/>
            <person name="Cho S.-J."/>
            <person name="Edsinger-Gonzales E."/>
            <person name="Havlak P."/>
            <person name="Kuo D.-H."/>
            <person name="Larsson T."/>
            <person name="Lv J."/>
            <person name="Arendt D."/>
            <person name="Savage R."/>
            <person name="Osoegawa K."/>
            <person name="de Jong P."/>
            <person name="Lindberg D.R."/>
            <person name="Seaver E.C."/>
            <person name="Weisblat D.A."/>
            <person name="Putnam N.H."/>
            <person name="Grigoriev I.V."/>
            <person name="Rokhsar D.S."/>
        </authorList>
    </citation>
    <scope>NUCLEOTIDE SEQUENCE</scope>
</reference>
<dbReference type="Proteomes" id="UP000015101">
    <property type="component" value="Unassembled WGS sequence"/>
</dbReference>
<evidence type="ECO:0000256" key="2">
    <source>
        <dbReference type="ARBA" id="ARBA00022490"/>
    </source>
</evidence>
<dbReference type="GO" id="GO:0003723">
    <property type="term" value="F:RNA binding"/>
    <property type="evidence" value="ECO:0007669"/>
    <property type="project" value="UniProtKB-UniRule"/>
</dbReference>
<comment type="subcellular location">
    <subcellularLocation>
        <location evidence="1">Cytoplasm</location>
    </subcellularLocation>
</comment>
<dbReference type="SUPFAM" id="SSF143437">
    <property type="entry name" value="THUMP domain-like"/>
    <property type="match status" value="1"/>
</dbReference>
<dbReference type="EMBL" id="AMQM01000155">
    <property type="status" value="NOT_ANNOTATED_CDS"/>
    <property type="molecule type" value="Genomic_DNA"/>
</dbReference>
<gene>
    <name evidence="9" type="primary">20213395</name>
    <name evidence="8" type="ORF">HELRODRAFT_62761</name>
</gene>
<dbReference type="Gene3D" id="3.30.2130.30">
    <property type="match status" value="1"/>
</dbReference>
<dbReference type="CTD" id="20213395"/>
<evidence type="ECO:0000313" key="10">
    <source>
        <dbReference type="Proteomes" id="UP000015101"/>
    </source>
</evidence>
<dbReference type="EMBL" id="KB095811">
    <property type="protein sequence ID" value="ESO12385.1"/>
    <property type="molecule type" value="Genomic_DNA"/>
</dbReference>
<dbReference type="GO" id="GO:0043527">
    <property type="term" value="C:tRNA methyltransferase complex"/>
    <property type="evidence" value="ECO:0007669"/>
    <property type="project" value="UniProtKB-ARBA"/>
</dbReference>
<protein>
    <recommendedName>
        <fullName evidence="7">THUMP domain-containing protein</fullName>
    </recommendedName>
</protein>
<evidence type="ECO:0000256" key="5">
    <source>
        <dbReference type="ARBA" id="ARBA00022694"/>
    </source>
</evidence>
<keyword evidence="4" id="KW-0808">Transferase</keyword>
<reference evidence="9" key="3">
    <citation type="submission" date="2015-06" db="UniProtKB">
        <authorList>
            <consortium name="EnsemblMetazoa"/>
        </authorList>
    </citation>
    <scope>IDENTIFICATION</scope>
</reference>
<keyword evidence="5" id="KW-0819">tRNA processing</keyword>
<dbReference type="GO" id="GO:0030488">
    <property type="term" value="P:tRNA methylation"/>
    <property type="evidence" value="ECO:0000318"/>
    <property type="project" value="GO_Central"/>
</dbReference>
<dbReference type="OMA" id="RYRVTCE"/>
<evidence type="ECO:0000256" key="6">
    <source>
        <dbReference type="PROSITE-ProRule" id="PRU00529"/>
    </source>
</evidence>
<dbReference type="KEGG" id="hro:HELRODRAFT_62761"/>
<dbReference type="HOGENOM" id="CLU_1012924_0_0_1"/>
<evidence type="ECO:0000259" key="7">
    <source>
        <dbReference type="PROSITE" id="PS51165"/>
    </source>
</evidence>
<evidence type="ECO:0000256" key="1">
    <source>
        <dbReference type="ARBA" id="ARBA00004496"/>
    </source>
</evidence>
<dbReference type="AlphaFoldDB" id="T1FX47"/>